<feature type="domain" description="RecX first three-helical" evidence="9">
    <location>
        <begin position="4"/>
        <end position="42"/>
    </location>
</feature>
<reference evidence="10 11" key="1">
    <citation type="submission" date="2016-10" db="EMBL/GenBank/DDBJ databases">
        <authorList>
            <person name="de Groot N.N."/>
        </authorList>
    </citation>
    <scope>NUCLEOTIDE SEQUENCE [LARGE SCALE GENOMIC DNA]</scope>
    <source>
        <strain evidence="10 11">Nm24</strain>
    </source>
</reference>
<dbReference type="GO" id="GO:0005737">
    <property type="term" value="C:cytoplasm"/>
    <property type="evidence" value="ECO:0007669"/>
    <property type="project" value="UniProtKB-SubCell"/>
</dbReference>
<evidence type="ECO:0000259" key="8">
    <source>
        <dbReference type="Pfam" id="PF21981"/>
    </source>
</evidence>
<evidence type="ECO:0000256" key="6">
    <source>
        <dbReference type="SAM" id="Coils"/>
    </source>
</evidence>
<dbReference type="InterPro" id="IPR053926">
    <property type="entry name" value="RecX_HTH_1st"/>
</dbReference>
<dbReference type="Pfam" id="PF21981">
    <property type="entry name" value="RecX_HTH3"/>
    <property type="match status" value="1"/>
</dbReference>
<dbReference type="Proteomes" id="UP000183926">
    <property type="component" value="Unassembled WGS sequence"/>
</dbReference>
<comment type="similarity">
    <text evidence="2 5">Belongs to the RecX family.</text>
</comment>
<dbReference type="AlphaFoldDB" id="A0A1I7ICE9"/>
<sequence>MNLYTRALGYLVRREYSRQELERKLSRHEHTLDEIKNILDRLEQQKLLSDERAAEQILHARSRKYGSKRIRYELQMKGITDHLIEAAMKDFEQTEFSCARALWYKKFGGVSSTPAERGKQIRYLAGKGFPSEVISRVLCDTREIEN</sequence>
<dbReference type="InterPro" id="IPR003783">
    <property type="entry name" value="Regulatory_RecX"/>
</dbReference>
<evidence type="ECO:0000256" key="3">
    <source>
        <dbReference type="ARBA" id="ARBA00018111"/>
    </source>
</evidence>
<dbReference type="OrthoDB" id="5295441at2"/>
<evidence type="ECO:0000256" key="2">
    <source>
        <dbReference type="ARBA" id="ARBA00009695"/>
    </source>
</evidence>
<feature type="domain" description="RecX second three-helical" evidence="7">
    <location>
        <begin position="49"/>
        <end position="88"/>
    </location>
</feature>
<dbReference type="PANTHER" id="PTHR33602">
    <property type="entry name" value="REGULATORY PROTEIN RECX FAMILY PROTEIN"/>
    <property type="match status" value="1"/>
</dbReference>
<dbReference type="RefSeq" id="WP_074928883.1">
    <property type="nucleotide sequence ID" value="NZ_FPBL01000008.1"/>
</dbReference>
<feature type="domain" description="RecX third three-helical" evidence="8">
    <location>
        <begin position="94"/>
        <end position="138"/>
    </location>
</feature>
<dbReference type="Pfam" id="PF21982">
    <property type="entry name" value="RecX_HTH1"/>
    <property type="match status" value="1"/>
</dbReference>
<dbReference type="HAMAP" id="MF_01114">
    <property type="entry name" value="RecX"/>
    <property type="match status" value="1"/>
</dbReference>
<keyword evidence="6" id="KW-0175">Coiled coil</keyword>
<dbReference type="EMBL" id="FPBL01000008">
    <property type="protein sequence ID" value="SFU70548.1"/>
    <property type="molecule type" value="Genomic_DNA"/>
</dbReference>
<organism evidence="10 11">
    <name type="scientific">Nitrosomonas eutropha</name>
    <dbReference type="NCBI Taxonomy" id="916"/>
    <lineage>
        <taxon>Bacteria</taxon>
        <taxon>Pseudomonadati</taxon>
        <taxon>Pseudomonadota</taxon>
        <taxon>Betaproteobacteria</taxon>
        <taxon>Nitrosomonadales</taxon>
        <taxon>Nitrosomonadaceae</taxon>
        <taxon>Nitrosomonas</taxon>
    </lineage>
</organism>
<dbReference type="PANTHER" id="PTHR33602:SF1">
    <property type="entry name" value="REGULATORY PROTEIN RECX FAMILY PROTEIN"/>
    <property type="match status" value="1"/>
</dbReference>
<dbReference type="Pfam" id="PF02631">
    <property type="entry name" value="RecX_HTH2"/>
    <property type="match status" value="1"/>
</dbReference>
<protein>
    <recommendedName>
        <fullName evidence="3 5">Regulatory protein RecX</fullName>
    </recommendedName>
</protein>
<evidence type="ECO:0000256" key="5">
    <source>
        <dbReference type="HAMAP-Rule" id="MF_01114"/>
    </source>
</evidence>
<dbReference type="InterPro" id="IPR053924">
    <property type="entry name" value="RecX_HTH_2nd"/>
</dbReference>
<comment type="subcellular location">
    <subcellularLocation>
        <location evidence="1 5">Cytoplasm</location>
    </subcellularLocation>
</comment>
<feature type="coiled-coil region" evidence="6">
    <location>
        <begin position="18"/>
        <end position="52"/>
    </location>
</feature>
<evidence type="ECO:0000259" key="7">
    <source>
        <dbReference type="Pfam" id="PF02631"/>
    </source>
</evidence>
<evidence type="ECO:0000313" key="10">
    <source>
        <dbReference type="EMBL" id="SFU70548.1"/>
    </source>
</evidence>
<keyword evidence="4 5" id="KW-0963">Cytoplasm</keyword>
<dbReference type="NCBIfam" id="NF001055">
    <property type="entry name" value="PRK00117.2-5"/>
    <property type="match status" value="1"/>
</dbReference>
<evidence type="ECO:0000256" key="1">
    <source>
        <dbReference type="ARBA" id="ARBA00004496"/>
    </source>
</evidence>
<evidence type="ECO:0000256" key="4">
    <source>
        <dbReference type="ARBA" id="ARBA00022490"/>
    </source>
</evidence>
<dbReference type="InterPro" id="IPR053925">
    <property type="entry name" value="RecX_HTH_3rd"/>
</dbReference>
<gene>
    <name evidence="5" type="primary">recX</name>
    <name evidence="10" type="ORF">SAMN05216339_1088</name>
</gene>
<proteinExistence type="inferred from homology"/>
<accession>A0A1I7ICE9</accession>
<dbReference type="GO" id="GO:0006282">
    <property type="term" value="P:regulation of DNA repair"/>
    <property type="evidence" value="ECO:0007669"/>
    <property type="project" value="UniProtKB-UniRule"/>
</dbReference>
<comment type="function">
    <text evidence="5">Modulates RecA activity.</text>
</comment>
<evidence type="ECO:0000259" key="9">
    <source>
        <dbReference type="Pfam" id="PF21982"/>
    </source>
</evidence>
<dbReference type="Gene3D" id="1.10.10.10">
    <property type="entry name" value="Winged helix-like DNA-binding domain superfamily/Winged helix DNA-binding domain"/>
    <property type="match status" value="3"/>
</dbReference>
<name>A0A1I7ICE9_9PROT</name>
<evidence type="ECO:0000313" key="11">
    <source>
        <dbReference type="Proteomes" id="UP000183926"/>
    </source>
</evidence>
<dbReference type="InterPro" id="IPR036388">
    <property type="entry name" value="WH-like_DNA-bd_sf"/>
</dbReference>